<gene>
    <name evidence="6" type="ORF">C2E21_7911</name>
</gene>
<dbReference type="GO" id="GO:0004149">
    <property type="term" value="F:dihydrolipoyllysine-residue succinyltransferase activity"/>
    <property type="evidence" value="ECO:0007669"/>
    <property type="project" value="TreeGrafter"/>
</dbReference>
<evidence type="ECO:0000256" key="1">
    <source>
        <dbReference type="ARBA" id="ARBA00007317"/>
    </source>
</evidence>
<dbReference type="PROSITE" id="PS50968">
    <property type="entry name" value="BIOTINYL_LIPOYL"/>
    <property type="match status" value="1"/>
</dbReference>
<dbReference type="InterPro" id="IPR003016">
    <property type="entry name" value="2-oxoA_DH_lipoyl-BS"/>
</dbReference>
<dbReference type="InterPro" id="IPR000089">
    <property type="entry name" value="Biotin_lipoyl"/>
</dbReference>
<evidence type="ECO:0000313" key="6">
    <source>
        <dbReference type="EMBL" id="PRW33154.1"/>
    </source>
</evidence>
<evidence type="ECO:0000313" key="7">
    <source>
        <dbReference type="Proteomes" id="UP000239899"/>
    </source>
</evidence>
<keyword evidence="7" id="KW-1185">Reference proteome</keyword>
<dbReference type="SUPFAM" id="SSF51230">
    <property type="entry name" value="Single hybrid motif"/>
    <property type="match status" value="1"/>
</dbReference>
<feature type="domain" description="Lipoyl-binding" evidence="5">
    <location>
        <begin position="46"/>
        <end position="121"/>
    </location>
</feature>
<protein>
    <submittedName>
        <fullName evidence="6">Dihydrolipoamide acetyltransferase</fullName>
    </submittedName>
</protein>
<dbReference type="PANTHER" id="PTHR43416">
    <property type="entry name" value="DIHYDROLIPOYLLYSINE-RESIDUE SUCCINYLTRANSFERASE COMPONENT OF 2-OXOGLUTARATE DEHYDROGENASE COMPLEX, MITOCHONDRIAL-RELATED"/>
    <property type="match status" value="1"/>
</dbReference>
<dbReference type="AlphaFoldDB" id="A0A2P6TGA3"/>
<dbReference type="GO" id="GO:0006099">
    <property type="term" value="P:tricarboxylic acid cycle"/>
    <property type="evidence" value="ECO:0007669"/>
    <property type="project" value="TreeGrafter"/>
</dbReference>
<dbReference type="PROSITE" id="PS00189">
    <property type="entry name" value="LIPOYL"/>
    <property type="match status" value="1"/>
</dbReference>
<feature type="compositionally biased region" description="Low complexity" evidence="4">
    <location>
        <begin position="128"/>
        <end position="144"/>
    </location>
</feature>
<evidence type="ECO:0000259" key="5">
    <source>
        <dbReference type="PROSITE" id="PS50968"/>
    </source>
</evidence>
<comment type="similarity">
    <text evidence="1">Belongs to the 2-oxoacid dehydrogenase family.</text>
</comment>
<reference evidence="6 7" key="1">
    <citation type="journal article" date="2018" name="Plant J.">
        <title>Genome sequences of Chlorella sorokiniana UTEX 1602 and Micractinium conductrix SAG 241.80: implications to maltose excretion by a green alga.</title>
        <authorList>
            <person name="Arriola M.B."/>
            <person name="Velmurugan N."/>
            <person name="Zhang Y."/>
            <person name="Plunkett M.H."/>
            <person name="Hondzo H."/>
            <person name="Barney B.M."/>
        </authorList>
    </citation>
    <scope>NUCLEOTIDE SEQUENCE [LARGE SCALE GENOMIC DNA]</scope>
    <source>
        <strain evidence="7">UTEX 1602</strain>
    </source>
</reference>
<dbReference type="Gene3D" id="2.40.50.100">
    <property type="match status" value="1"/>
</dbReference>
<accession>A0A2P6TGA3</accession>
<dbReference type="InterPro" id="IPR011053">
    <property type="entry name" value="Single_hybrid_motif"/>
</dbReference>
<sequence length="275" mass="28287">MQAARQQALRGVRSALAAPAAVSGEAWWSAAVATAGFHNARQLLSSLQVKIPALGESIADGTVAAVLKQVGDRVEEDEPILQIETDKVTVDVRAPKAGIVEAILVKPDDNVEVGHVVASIGPLGSTAAAEAPQPAATQQQQAAAEPPPPPAAAAPRQAAAAPAAAPSAAAALAHREPSIRFPPRRTAEGEQISALPRTEAERMMAQLLGGGAQQAQQAQREPIPEEYKHMIAVPIVGGSRPILRGMPVPSGPPGPPRRTMTDAEMEAIMLGGADP</sequence>
<dbReference type="STRING" id="3076.A0A2P6TGA3"/>
<dbReference type="InterPro" id="IPR050537">
    <property type="entry name" value="2-oxoacid_dehydrogenase"/>
</dbReference>
<comment type="caution">
    <text evidence="6">The sequence shown here is derived from an EMBL/GenBank/DDBJ whole genome shotgun (WGS) entry which is preliminary data.</text>
</comment>
<keyword evidence="2" id="KW-0450">Lipoyl</keyword>
<evidence type="ECO:0000256" key="3">
    <source>
        <dbReference type="ARBA" id="ARBA00022946"/>
    </source>
</evidence>
<name>A0A2P6TGA3_CHLSO</name>
<proteinExistence type="inferred from homology"/>
<dbReference type="OrthoDB" id="5391403at2759"/>
<feature type="region of interest" description="Disordered" evidence="4">
    <location>
        <begin position="128"/>
        <end position="196"/>
    </location>
</feature>
<keyword evidence="3" id="KW-0809">Transit peptide</keyword>
<dbReference type="EMBL" id="LHPG02000017">
    <property type="protein sequence ID" value="PRW33154.1"/>
    <property type="molecule type" value="Genomic_DNA"/>
</dbReference>
<dbReference type="Pfam" id="PF00364">
    <property type="entry name" value="Biotin_lipoyl"/>
    <property type="match status" value="1"/>
</dbReference>
<organism evidence="6 7">
    <name type="scientific">Chlorella sorokiniana</name>
    <name type="common">Freshwater green alga</name>
    <dbReference type="NCBI Taxonomy" id="3076"/>
    <lineage>
        <taxon>Eukaryota</taxon>
        <taxon>Viridiplantae</taxon>
        <taxon>Chlorophyta</taxon>
        <taxon>core chlorophytes</taxon>
        <taxon>Trebouxiophyceae</taxon>
        <taxon>Chlorellales</taxon>
        <taxon>Chlorellaceae</taxon>
        <taxon>Chlorella clade</taxon>
        <taxon>Chlorella</taxon>
    </lineage>
</organism>
<dbReference type="Proteomes" id="UP000239899">
    <property type="component" value="Unassembled WGS sequence"/>
</dbReference>
<dbReference type="PANTHER" id="PTHR43416:SF5">
    <property type="entry name" value="DIHYDROLIPOYLLYSINE-RESIDUE SUCCINYLTRANSFERASE COMPONENT OF 2-OXOGLUTARATE DEHYDROGENASE COMPLEX, MITOCHONDRIAL"/>
    <property type="match status" value="1"/>
</dbReference>
<evidence type="ECO:0000256" key="2">
    <source>
        <dbReference type="ARBA" id="ARBA00022823"/>
    </source>
</evidence>
<evidence type="ECO:0000256" key="4">
    <source>
        <dbReference type="SAM" id="MobiDB-lite"/>
    </source>
</evidence>
<dbReference type="CDD" id="cd06849">
    <property type="entry name" value="lipoyl_domain"/>
    <property type="match status" value="1"/>
</dbReference>
<feature type="compositionally biased region" description="Low complexity" evidence="4">
    <location>
        <begin position="153"/>
        <end position="172"/>
    </location>
</feature>